<name>A0A1H9CKA9_9GAMM</name>
<reference evidence="3 4" key="1">
    <citation type="submission" date="2016-10" db="EMBL/GenBank/DDBJ databases">
        <authorList>
            <person name="de Groot N.N."/>
        </authorList>
    </citation>
    <scope>NUCLEOTIDE SEQUENCE [LARGE SCALE GENOMIC DNA]</scope>
    <source>
        <strain evidence="3 4">B7-7</strain>
    </source>
</reference>
<dbReference type="Pfam" id="PF14347">
    <property type="entry name" value="DUF4399"/>
    <property type="match status" value="1"/>
</dbReference>
<feature type="signal peptide" evidence="1">
    <location>
        <begin position="1"/>
        <end position="25"/>
    </location>
</feature>
<organism evidence="3 4">
    <name type="scientific">Ectothiorhodospira magna</name>
    <dbReference type="NCBI Taxonomy" id="867345"/>
    <lineage>
        <taxon>Bacteria</taxon>
        <taxon>Pseudomonadati</taxon>
        <taxon>Pseudomonadota</taxon>
        <taxon>Gammaproteobacteria</taxon>
        <taxon>Chromatiales</taxon>
        <taxon>Ectothiorhodospiraceae</taxon>
        <taxon>Ectothiorhodospira</taxon>
    </lineage>
</organism>
<dbReference type="Proteomes" id="UP000199496">
    <property type="component" value="Unassembled WGS sequence"/>
</dbReference>
<dbReference type="RefSeq" id="WP_090206449.1">
    <property type="nucleotide sequence ID" value="NZ_FOFO01000014.1"/>
</dbReference>
<evidence type="ECO:0000259" key="2">
    <source>
        <dbReference type="Pfam" id="PF14347"/>
    </source>
</evidence>
<dbReference type="EMBL" id="FOFO01000014">
    <property type="protein sequence ID" value="SEQ01599.1"/>
    <property type="molecule type" value="Genomic_DNA"/>
</dbReference>
<proteinExistence type="predicted"/>
<accession>A0A1H9CKA9</accession>
<dbReference type="STRING" id="867345.SAMN05421693_11431"/>
<feature type="chain" id="PRO_5011686245" description="DUF4399 domain-containing protein" evidence="1">
    <location>
        <begin position="26"/>
        <end position="147"/>
    </location>
</feature>
<evidence type="ECO:0000313" key="3">
    <source>
        <dbReference type="EMBL" id="SEQ01599.1"/>
    </source>
</evidence>
<feature type="domain" description="DUF4399" evidence="2">
    <location>
        <begin position="55"/>
        <end position="147"/>
    </location>
</feature>
<dbReference type="AlphaFoldDB" id="A0A1H9CKA9"/>
<evidence type="ECO:0000313" key="4">
    <source>
        <dbReference type="Proteomes" id="UP000199496"/>
    </source>
</evidence>
<dbReference type="OrthoDB" id="531568at2"/>
<gene>
    <name evidence="3" type="ORF">SAMN05421693_11431</name>
</gene>
<dbReference type="InterPro" id="IPR025512">
    <property type="entry name" value="DUF4399"/>
</dbReference>
<keyword evidence="4" id="KW-1185">Reference proteome</keyword>
<sequence length="147" mass="15724">MHRHFPHVVIVLTCLALLTVGTAQADLGRVASPEGAVVYFISPADGETVSSPVTVRMGLRGAGVAPAGINRPNTGHHHLLVNKDLADVNLDLPLPFTDHTLHFGGGQTEAEVNLPPGQHTLQLLFMDYRHASFDPPVASERITVTVE</sequence>
<keyword evidence="1" id="KW-0732">Signal</keyword>
<protein>
    <recommendedName>
        <fullName evidence="2">DUF4399 domain-containing protein</fullName>
    </recommendedName>
</protein>
<evidence type="ECO:0000256" key="1">
    <source>
        <dbReference type="SAM" id="SignalP"/>
    </source>
</evidence>